<evidence type="ECO:0000259" key="3">
    <source>
        <dbReference type="Pfam" id="PF03413"/>
    </source>
</evidence>
<gene>
    <name evidence="4" type="ORF">WMO62_11155</name>
</gene>
<keyword evidence="5" id="KW-1185">Reference proteome</keyword>
<proteinExistence type="predicted"/>
<accession>A0ABV1I2G0</accession>
<sequence>MLQIRQFFNTRKRALTSSAVAVAILALAGTGTAFATETVARNTSIGSGNAQNFAFADAGVDPTSATGIRTEFDFEQGQFIYEVEFLANGTEYEYWIKASDGSIVKKEQDLIDPTISSAQKTTTPSTPQDTQQSTPAQTQQSTPAQTQQSTPAQTQQSAPAQAQQSTPAQAQQSTPAQAQQSASVKTQQSAPAQAQQISIDTAKATAVSHAGFQTADVTFSKAKLDHEDGRTIYEIEFFNNHVEYEYEIDAITGSVLKSDSDYDDYDDYDDHDDHDDYDDYDDHDDHDDHDDYDDYDDHDDYDDYDD</sequence>
<dbReference type="RefSeq" id="WP_349144684.1">
    <property type="nucleotide sequence ID" value="NZ_JBBMFC010000019.1"/>
</dbReference>
<feature type="domain" description="PepSY" evidence="3">
    <location>
        <begin position="197"/>
        <end position="258"/>
    </location>
</feature>
<feature type="region of interest" description="Disordered" evidence="1">
    <location>
        <begin position="258"/>
        <end position="306"/>
    </location>
</feature>
<comment type="caution">
    <text evidence="4">The sequence shown here is derived from an EMBL/GenBank/DDBJ whole genome shotgun (WGS) entry which is preliminary data.</text>
</comment>
<reference evidence="4 5" key="1">
    <citation type="submission" date="2024-03" db="EMBL/GenBank/DDBJ databases">
        <title>Human intestinal bacterial collection.</title>
        <authorList>
            <person name="Pauvert C."/>
            <person name="Hitch T.C.A."/>
            <person name="Clavel T."/>
        </authorList>
    </citation>
    <scope>NUCLEOTIDE SEQUENCE [LARGE SCALE GENOMIC DNA]</scope>
    <source>
        <strain evidence="4 5">CLA-AA-H78B</strain>
    </source>
</reference>
<keyword evidence="2" id="KW-0732">Signal</keyword>
<feature type="signal peptide" evidence="2">
    <location>
        <begin position="1"/>
        <end position="35"/>
    </location>
</feature>
<dbReference type="Pfam" id="PF03413">
    <property type="entry name" value="PepSY"/>
    <property type="match status" value="2"/>
</dbReference>
<feature type="chain" id="PRO_5045964044" evidence="2">
    <location>
        <begin position="36"/>
        <end position="306"/>
    </location>
</feature>
<feature type="domain" description="PepSY" evidence="3">
    <location>
        <begin position="67"/>
        <end position="107"/>
    </location>
</feature>
<evidence type="ECO:0000313" key="5">
    <source>
        <dbReference type="Proteomes" id="UP001470288"/>
    </source>
</evidence>
<evidence type="ECO:0000256" key="2">
    <source>
        <dbReference type="SAM" id="SignalP"/>
    </source>
</evidence>
<organism evidence="4 5">
    <name type="scientific">Hominiventricola aquisgranensis</name>
    <dbReference type="NCBI Taxonomy" id="3133164"/>
    <lineage>
        <taxon>Bacteria</taxon>
        <taxon>Bacillati</taxon>
        <taxon>Bacillota</taxon>
        <taxon>Clostridia</taxon>
        <taxon>Lachnospirales</taxon>
        <taxon>Lachnospiraceae</taxon>
        <taxon>Hominiventricola</taxon>
    </lineage>
</organism>
<dbReference type="Proteomes" id="UP001470288">
    <property type="component" value="Unassembled WGS sequence"/>
</dbReference>
<feature type="compositionally biased region" description="Acidic residues" evidence="1">
    <location>
        <begin position="261"/>
        <end position="306"/>
    </location>
</feature>
<protein>
    <submittedName>
        <fullName evidence="4">PepSY domain-containing protein</fullName>
    </submittedName>
</protein>
<feature type="region of interest" description="Disordered" evidence="1">
    <location>
        <begin position="115"/>
        <end position="189"/>
    </location>
</feature>
<dbReference type="EMBL" id="JBBMFC010000019">
    <property type="protein sequence ID" value="MEQ2579379.1"/>
    <property type="molecule type" value="Genomic_DNA"/>
</dbReference>
<evidence type="ECO:0000256" key="1">
    <source>
        <dbReference type="SAM" id="MobiDB-lite"/>
    </source>
</evidence>
<dbReference type="Gene3D" id="3.10.450.40">
    <property type="match status" value="2"/>
</dbReference>
<evidence type="ECO:0000313" key="4">
    <source>
        <dbReference type="EMBL" id="MEQ2579379.1"/>
    </source>
</evidence>
<dbReference type="InterPro" id="IPR025711">
    <property type="entry name" value="PepSY"/>
</dbReference>
<feature type="compositionally biased region" description="Low complexity" evidence="1">
    <location>
        <begin position="121"/>
        <end position="189"/>
    </location>
</feature>
<name>A0ABV1I2G0_9FIRM</name>